<keyword evidence="2" id="KW-0732">Signal</keyword>
<dbReference type="PANTHER" id="PTHR43855:SF1">
    <property type="entry name" value="THIOSULFATE SULFURTRANSFERASE"/>
    <property type="match status" value="1"/>
</dbReference>
<evidence type="ECO:0000259" key="3">
    <source>
        <dbReference type="PROSITE" id="PS50206"/>
    </source>
</evidence>
<dbReference type="Proteomes" id="UP001301958">
    <property type="component" value="Unassembled WGS sequence"/>
</dbReference>
<dbReference type="AlphaFoldDB" id="A0AAN7GSD1"/>
<feature type="domain" description="Rhodanese" evidence="3">
    <location>
        <begin position="207"/>
        <end position="326"/>
    </location>
</feature>
<evidence type="ECO:0000256" key="2">
    <source>
        <dbReference type="SAM" id="SignalP"/>
    </source>
</evidence>
<feature type="domain" description="Rhodanese" evidence="3">
    <location>
        <begin position="61"/>
        <end position="175"/>
    </location>
</feature>
<dbReference type="EMBL" id="MU865427">
    <property type="protein sequence ID" value="KAK4223428.1"/>
    <property type="molecule type" value="Genomic_DNA"/>
</dbReference>
<dbReference type="SMART" id="SM00450">
    <property type="entry name" value="RHOD"/>
    <property type="match status" value="2"/>
</dbReference>
<reference evidence="4" key="2">
    <citation type="submission" date="2023-05" db="EMBL/GenBank/DDBJ databases">
        <authorList>
            <consortium name="Lawrence Berkeley National Laboratory"/>
            <person name="Steindorff A."/>
            <person name="Hensen N."/>
            <person name="Bonometti L."/>
            <person name="Westerberg I."/>
            <person name="Brannstrom I.O."/>
            <person name="Guillou S."/>
            <person name="Cros-Aarteil S."/>
            <person name="Calhoun S."/>
            <person name="Haridas S."/>
            <person name="Kuo A."/>
            <person name="Mondo S."/>
            <person name="Pangilinan J."/>
            <person name="Riley R."/>
            <person name="Labutti K."/>
            <person name="Andreopoulos B."/>
            <person name="Lipzen A."/>
            <person name="Chen C."/>
            <person name="Yanf M."/>
            <person name="Daum C."/>
            <person name="Ng V."/>
            <person name="Clum A."/>
            <person name="Ohm R."/>
            <person name="Martin F."/>
            <person name="Silar P."/>
            <person name="Natvig D."/>
            <person name="Lalanne C."/>
            <person name="Gautier V."/>
            <person name="Ament-Velasquez S.L."/>
            <person name="Kruys A."/>
            <person name="Hutchinson M.I."/>
            <person name="Powell A.J."/>
            <person name="Barry K."/>
            <person name="Miller A.N."/>
            <person name="Grigoriev I.V."/>
            <person name="Debuchy R."/>
            <person name="Gladieux P."/>
            <person name="Thoren M.H."/>
            <person name="Johannesson H."/>
        </authorList>
    </citation>
    <scope>NUCLEOTIDE SEQUENCE</scope>
    <source>
        <strain evidence="4">CBS 990.96</strain>
    </source>
</reference>
<sequence>MKFSLAALATGLLPAAVSAAALSVRAAEVESRAITPLTCLVFGDLVSPWWLNRCKDHLDMVVIDLREAAEYATSHIPGSISSPFEPISAWSQMGPGDLLLELPEFSTLTAYLGSIGVGANTKIVLVNGVAVPAFPQAASPRVATTLKFAGLSEGRVSVLDGGFPAWTAESLPVTTAVPTLTPKTFVGSQDRSFLVDINYVAARINKRNQGIFLIDGRDQAVYNGSVLEQWASTPGHIPSAVNIPAQTIWNPDGSFKSTFELLALVRSKVGYGASRSYGEIIVYCGVGGYASSWYFVLTRILGFGGNVKFFDGSAQQWSQVYPDNMTVGNNP</sequence>
<reference evidence="4" key="1">
    <citation type="journal article" date="2023" name="Mol. Phylogenet. Evol.">
        <title>Genome-scale phylogeny and comparative genomics of the fungal order Sordariales.</title>
        <authorList>
            <person name="Hensen N."/>
            <person name="Bonometti L."/>
            <person name="Westerberg I."/>
            <person name="Brannstrom I.O."/>
            <person name="Guillou S."/>
            <person name="Cros-Aarteil S."/>
            <person name="Calhoun S."/>
            <person name="Haridas S."/>
            <person name="Kuo A."/>
            <person name="Mondo S."/>
            <person name="Pangilinan J."/>
            <person name="Riley R."/>
            <person name="LaButti K."/>
            <person name="Andreopoulos B."/>
            <person name="Lipzen A."/>
            <person name="Chen C."/>
            <person name="Yan M."/>
            <person name="Daum C."/>
            <person name="Ng V."/>
            <person name="Clum A."/>
            <person name="Steindorff A."/>
            <person name="Ohm R.A."/>
            <person name="Martin F."/>
            <person name="Silar P."/>
            <person name="Natvig D.O."/>
            <person name="Lalanne C."/>
            <person name="Gautier V."/>
            <person name="Ament-Velasquez S.L."/>
            <person name="Kruys A."/>
            <person name="Hutchinson M.I."/>
            <person name="Powell A.J."/>
            <person name="Barry K."/>
            <person name="Miller A.N."/>
            <person name="Grigoriev I.V."/>
            <person name="Debuchy R."/>
            <person name="Gladieux P."/>
            <person name="Hiltunen Thoren M."/>
            <person name="Johannesson H."/>
        </authorList>
    </citation>
    <scope>NUCLEOTIDE SEQUENCE</scope>
    <source>
        <strain evidence="4">CBS 990.96</strain>
    </source>
</reference>
<dbReference type="InterPro" id="IPR001763">
    <property type="entry name" value="Rhodanese-like_dom"/>
</dbReference>
<feature type="signal peptide" evidence="2">
    <location>
        <begin position="1"/>
        <end position="19"/>
    </location>
</feature>
<dbReference type="Gene3D" id="3.40.250.10">
    <property type="entry name" value="Rhodanese-like domain"/>
    <property type="match status" value="2"/>
</dbReference>
<dbReference type="InterPro" id="IPR036873">
    <property type="entry name" value="Rhodanese-like_dom_sf"/>
</dbReference>
<dbReference type="PANTHER" id="PTHR43855">
    <property type="entry name" value="THIOSULFATE SULFURTRANSFERASE"/>
    <property type="match status" value="1"/>
</dbReference>
<feature type="chain" id="PRO_5042834731" evidence="2">
    <location>
        <begin position="20"/>
        <end position="331"/>
    </location>
</feature>
<proteinExistence type="predicted"/>
<dbReference type="PROSITE" id="PS50206">
    <property type="entry name" value="RHODANESE_3"/>
    <property type="match status" value="2"/>
</dbReference>
<evidence type="ECO:0000313" key="5">
    <source>
        <dbReference type="Proteomes" id="UP001301958"/>
    </source>
</evidence>
<comment type="caution">
    <text evidence="4">The sequence shown here is derived from an EMBL/GenBank/DDBJ whole genome shotgun (WGS) entry which is preliminary data.</text>
</comment>
<evidence type="ECO:0000313" key="4">
    <source>
        <dbReference type="EMBL" id="KAK4223428.1"/>
    </source>
</evidence>
<dbReference type="Pfam" id="PF00581">
    <property type="entry name" value="Rhodanese"/>
    <property type="match status" value="2"/>
</dbReference>
<gene>
    <name evidence="4" type="ORF">QBC38DRAFT_52004</name>
</gene>
<accession>A0AAN7GSD1</accession>
<keyword evidence="1" id="KW-0677">Repeat</keyword>
<evidence type="ECO:0000256" key="1">
    <source>
        <dbReference type="ARBA" id="ARBA00022737"/>
    </source>
</evidence>
<protein>
    <submittedName>
        <fullName evidence="4">Rhodanese-like domain-containing protein</fullName>
    </submittedName>
</protein>
<name>A0AAN7GSD1_9PEZI</name>
<dbReference type="SUPFAM" id="SSF52821">
    <property type="entry name" value="Rhodanese/Cell cycle control phosphatase"/>
    <property type="match status" value="2"/>
</dbReference>
<organism evidence="4 5">
    <name type="scientific">Podospora fimiseda</name>
    <dbReference type="NCBI Taxonomy" id="252190"/>
    <lineage>
        <taxon>Eukaryota</taxon>
        <taxon>Fungi</taxon>
        <taxon>Dikarya</taxon>
        <taxon>Ascomycota</taxon>
        <taxon>Pezizomycotina</taxon>
        <taxon>Sordariomycetes</taxon>
        <taxon>Sordariomycetidae</taxon>
        <taxon>Sordariales</taxon>
        <taxon>Podosporaceae</taxon>
        <taxon>Podospora</taxon>
    </lineage>
</organism>
<dbReference type="InterPro" id="IPR051126">
    <property type="entry name" value="Thiosulfate_sulfurtransferase"/>
</dbReference>
<keyword evidence="5" id="KW-1185">Reference proteome</keyword>